<organism evidence="2">
    <name type="scientific">Populus alba</name>
    <name type="common">White poplar</name>
    <dbReference type="NCBI Taxonomy" id="43335"/>
    <lineage>
        <taxon>Eukaryota</taxon>
        <taxon>Viridiplantae</taxon>
        <taxon>Streptophyta</taxon>
        <taxon>Embryophyta</taxon>
        <taxon>Tracheophyta</taxon>
        <taxon>Spermatophyta</taxon>
        <taxon>Magnoliopsida</taxon>
        <taxon>eudicotyledons</taxon>
        <taxon>Gunneridae</taxon>
        <taxon>Pentapetalae</taxon>
        <taxon>rosids</taxon>
        <taxon>fabids</taxon>
        <taxon>Malpighiales</taxon>
        <taxon>Salicaceae</taxon>
        <taxon>Saliceae</taxon>
        <taxon>Populus</taxon>
    </lineage>
</organism>
<evidence type="ECO:0000313" key="2">
    <source>
        <dbReference type="EMBL" id="TKR79355.1"/>
    </source>
</evidence>
<sequence length="113" mass="12477">MSDKDHSADNASHLTSLTKERNDTRGPEKLLDSSIHRCHSSMFQRFIGTSPTTRSVARAVDSCHSLPLSMLELARNDTSKHGSADRACALFSYPSMDPSLSALCSRFIKHCTH</sequence>
<protein>
    <submittedName>
        <fullName evidence="2">Uncharacterized protein</fullName>
    </submittedName>
</protein>
<reference evidence="2" key="1">
    <citation type="submission" date="2018-10" db="EMBL/GenBank/DDBJ databases">
        <title>Population genomic analysis revealed the cold adaptation of white poplar.</title>
        <authorList>
            <person name="Liu Y.-J."/>
        </authorList>
    </citation>
    <scope>NUCLEOTIDE SEQUENCE [LARGE SCALE GENOMIC DNA]</scope>
    <source>
        <strain evidence="2">PAL-ZL1</strain>
    </source>
</reference>
<accession>A0A4V6A2J2</accession>
<evidence type="ECO:0000256" key="1">
    <source>
        <dbReference type="SAM" id="MobiDB-lite"/>
    </source>
</evidence>
<feature type="region of interest" description="Disordered" evidence="1">
    <location>
        <begin position="1"/>
        <end position="30"/>
    </location>
</feature>
<gene>
    <name evidence="2" type="ORF">D5086_0000274140</name>
</gene>
<dbReference type="EMBL" id="RCHU01001072">
    <property type="protein sequence ID" value="TKR79355.1"/>
    <property type="molecule type" value="Genomic_DNA"/>
</dbReference>
<dbReference type="AlphaFoldDB" id="A0A4V6A2J2"/>
<feature type="compositionally biased region" description="Basic and acidic residues" evidence="1">
    <location>
        <begin position="18"/>
        <end position="30"/>
    </location>
</feature>
<proteinExistence type="predicted"/>
<comment type="caution">
    <text evidence="2">The sequence shown here is derived from an EMBL/GenBank/DDBJ whole genome shotgun (WGS) entry which is preliminary data.</text>
</comment>
<name>A0A4V6A2J2_POPAL</name>